<proteinExistence type="predicted"/>
<protein>
    <submittedName>
        <fullName evidence="2">Uncharacterized protein</fullName>
    </submittedName>
</protein>
<evidence type="ECO:0000313" key="3">
    <source>
        <dbReference type="Proteomes" id="UP001161388"/>
    </source>
</evidence>
<dbReference type="EMBL" id="BSNL01000021">
    <property type="protein sequence ID" value="GLQ29313.1"/>
    <property type="molecule type" value="Genomic_DNA"/>
</dbReference>
<feature type="coiled-coil region" evidence="1">
    <location>
        <begin position="7"/>
        <end position="34"/>
    </location>
</feature>
<reference evidence="2" key="2">
    <citation type="submission" date="2023-01" db="EMBL/GenBank/DDBJ databases">
        <title>Draft genome sequence of Sulfitobacter pacificus strain NBRC 109915.</title>
        <authorList>
            <person name="Sun Q."/>
            <person name="Mori K."/>
        </authorList>
    </citation>
    <scope>NUCLEOTIDE SEQUENCE</scope>
    <source>
        <strain evidence="2">NBRC 109915</strain>
    </source>
</reference>
<dbReference type="Proteomes" id="UP001161388">
    <property type="component" value="Unassembled WGS sequence"/>
</dbReference>
<gene>
    <name evidence="2" type="ORF">GCM10007927_41170</name>
</gene>
<reference evidence="2" key="1">
    <citation type="journal article" date="2014" name="Int. J. Syst. Evol. Microbiol.">
        <title>Complete genome of a new Firmicutes species belonging to the dominant human colonic microbiota ('Ruminococcus bicirculans') reveals two chromosomes and a selective capacity to utilize plant glucans.</title>
        <authorList>
            <consortium name="NISC Comparative Sequencing Program"/>
            <person name="Wegmann U."/>
            <person name="Louis P."/>
            <person name="Goesmann A."/>
            <person name="Henrissat B."/>
            <person name="Duncan S.H."/>
            <person name="Flint H.J."/>
        </authorList>
    </citation>
    <scope>NUCLEOTIDE SEQUENCE</scope>
    <source>
        <strain evidence="2">NBRC 109915</strain>
    </source>
</reference>
<accession>A0ABQ5VQY9</accession>
<evidence type="ECO:0000256" key="1">
    <source>
        <dbReference type="SAM" id="Coils"/>
    </source>
</evidence>
<dbReference type="RefSeq" id="WP_284376681.1">
    <property type="nucleotide sequence ID" value="NZ_BSNL01000021.1"/>
</dbReference>
<keyword evidence="3" id="KW-1185">Reference proteome</keyword>
<organism evidence="2 3">
    <name type="scientific">Sulfitobacter pacificus</name>
    <dbReference type="NCBI Taxonomy" id="1499314"/>
    <lineage>
        <taxon>Bacteria</taxon>
        <taxon>Pseudomonadati</taxon>
        <taxon>Pseudomonadota</taxon>
        <taxon>Alphaproteobacteria</taxon>
        <taxon>Rhodobacterales</taxon>
        <taxon>Roseobacteraceae</taxon>
        <taxon>Sulfitobacter</taxon>
    </lineage>
</organism>
<name>A0ABQ5VQY9_9RHOB</name>
<keyword evidence="1" id="KW-0175">Coiled coil</keyword>
<evidence type="ECO:0000313" key="2">
    <source>
        <dbReference type="EMBL" id="GLQ29313.1"/>
    </source>
</evidence>
<comment type="caution">
    <text evidence="2">The sequence shown here is derived from an EMBL/GenBank/DDBJ whole genome shotgun (WGS) entry which is preliminary data.</text>
</comment>
<sequence length="120" mass="13071">MLTNAERRAALAELTRIENDKAALSEQLRQERKDAIARKDFAAADRITAERAKLGRAHVTLLNAKRQVNANTTMAGSIMRLKGFADDADRTVRNLNSLAEALNAVAALVRILKALSGAFV</sequence>